<evidence type="ECO:0000313" key="4">
    <source>
        <dbReference type="EMBL" id="ATQ43659.1"/>
    </source>
</evidence>
<dbReference type="PROSITE" id="PS51087">
    <property type="entry name" value="APAG"/>
    <property type="match status" value="1"/>
</dbReference>
<dbReference type="InterPro" id="IPR007474">
    <property type="entry name" value="ApaG_domain"/>
</dbReference>
<dbReference type="Proteomes" id="UP000228945">
    <property type="component" value="Chromosome"/>
</dbReference>
<dbReference type="Pfam" id="PF04379">
    <property type="entry name" value="DUF525"/>
    <property type="match status" value="1"/>
</dbReference>
<dbReference type="InterPro" id="IPR023065">
    <property type="entry name" value="Uncharacterised_ApaG"/>
</dbReference>
<feature type="domain" description="ApaG" evidence="3">
    <location>
        <begin position="16"/>
        <end position="140"/>
    </location>
</feature>
<protein>
    <recommendedName>
        <fullName evidence="1 2">Protein ApaG</fullName>
    </recommendedName>
</protein>
<dbReference type="AlphaFoldDB" id="A0A2D2B072"/>
<sequence>MSRIRRRGTPDNPVYEARTRDIVVRVAPSYLAESSSPDEGRWNWAYTIEIENHGTETVTLISRHWIITDAWNRVEEVKGAGVVGEQPHLKPREAFRYTSGCPLGTSSGAMRGSYQMLTDEGEAFDVEIPAFSLHLPGAMRRMN</sequence>
<dbReference type="OrthoDB" id="9795226at2"/>
<gene>
    <name evidence="2" type="primary">apaG</name>
    <name evidence="4" type="ORF">CSW64_15290</name>
</gene>
<evidence type="ECO:0000259" key="3">
    <source>
        <dbReference type="PROSITE" id="PS51087"/>
    </source>
</evidence>
<dbReference type="PANTHER" id="PTHR14289:SF16">
    <property type="entry name" value="POLYMERASE DELTA-INTERACTING PROTEIN 2"/>
    <property type="match status" value="1"/>
</dbReference>
<dbReference type="InterPro" id="IPR036767">
    <property type="entry name" value="ApaG_sf"/>
</dbReference>
<proteinExistence type="inferred from homology"/>
<evidence type="ECO:0000256" key="1">
    <source>
        <dbReference type="ARBA" id="ARBA00017693"/>
    </source>
</evidence>
<dbReference type="RefSeq" id="WP_099622908.1">
    <property type="nucleotide sequence ID" value="NZ_CP024201.1"/>
</dbReference>
<organism evidence="4 5">
    <name type="scientific">Caulobacter mirabilis</name>
    <dbReference type="NCBI Taxonomy" id="69666"/>
    <lineage>
        <taxon>Bacteria</taxon>
        <taxon>Pseudomonadati</taxon>
        <taxon>Pseudomonadota</taxon>
        <taxon>Alphaproteobacteria</taxon>
        <taxon>Caulobacterales</taxon>
        <taxon>Caulobacteraceae</taxon>
        <taxon>Caulobacter</taxon>
    </lineage>
</organism>
<reference evidence="4 5" key="1">
    <citation type="submission" date="2017-10" db="EMBL/GenBank/DDBJ databases">
        <title>Genome sequence of Caulobacter mirabilis FWC38.</title>
        <authorList>
            <person name="Fiebig A."/>
            <person name="Crosson S."/>
        </authorList>
    </citation>
    <scope>NUCLEOTIDE SEQUENCE [LARGE SCALE GENOMIC DNA]</scope>
    <source>
        <strain evidence="4 5">FWC 38</strain>
    </source>
</reference>
<dbReference type="GO" id="GO:0070987">
    <property type="term" value="P:error-free translesion synthesis"/>
    <property type="evidence" value="ECO:0007669"/>
    <property type="project" value="TreeGrafter"/>
</dbReference>
<dbReference type="Gene3D" id="2.60.40.1470">
    <property type="entry name" value="ApaG domain"/>
    <property type="match status" value="1"/>
</dbReference>
<keyword evidence="5" id="KW-1185">Reference proteome</keyword>
<dbReference type="KEGG" id="cmb:CSW64_15290"/>
<dbReference type="PANTHER" id="PTHR14289">
    <property type="entry name" value="F-BOX ONLY PROTEIN 3"/>
    <property type="match status" value="1"/>
</dbReference>
<accession>A0A2D2B072</accession>
<dbReference type="NCBIfam" id="NF003967">
    <property type="entry name" value="PRK05461.1"/>
    <property type="match status" value="1"/>
</dbReference>
<dbReference type="SUPFAM" id="SSF110069">
    <property type="entry name" value="ApaG-like"/>
    <property type="match status" value="1"/>
</dbReference>
<name>A0A2D2B072_9CAUL</name>
<evidence type="ECO:0000313" key="5">
    <source>
        <dbReference type="Proteomes" id="UP000228945"/>
    </source>
</evidence>
<dbReference type="HAMAP" id="MF_00791">
    <property type="entry name" value="ApaG"/>
    <property type="match status" value="1"/>
</dbReference>
<dbReference type="EMBL" id="CP024201">
    <property type="protein sequence ID" value="ATQ43659.1"/>
    <property type="molecule type" value="Genomic_DNA"/>
</dbReference>
<evidence type="ECO:0000256" key="2">
    <source>
        <dbReference type="HAMAP-Rule" id="MF_00791"/>
    </source>
</evidence>